<dbReference type="Proteomes" id="UP001465976">
    <property type="component" value="Unassembled WGS sequence"/>
</dbReference>
<proteinExistence type="predicted"/>
<reference evidence="2 3" key="1">
    <citation type="submission" date="2024-02" db="EMBL/GenBank/DDBJ databases">
        <title>A draft genome for the cacao thread blight pathogen Marasmius crinis-equi.</title>
        <authorList>
            <person name="Cohen S.P."/>
            <person name="Baruah I.K."/>
            <person name="Amoako-Attah I."/>
            <person name="Bukari Y."/>
            <person name="Meinhardt L.W."/>
            <person name="Bailey B.A."/>
        </authorList>
    </citation>
    <scope>NUCLEOTIDE SEQUENCE [LARGE SCALE GENOMIC DNA]</scope>
    <source>
        <strain evidence="2 3">GH-76</strain>
    </source>
</reference>
<dbReference type="Gene3D" id="3.30.710.10">
    <property type="entry name" value="Potassium Channel Kv1.1, Chain A"/>
    <property type="match status" value="1"/>
</dbReference>
<organism evidence="2 3">
    <name type="scientific">Marasmius crinis-equi</name>
    <dbReference type="NCBI Taxonomy" id="585013"/>
    <lineage>
        <taxon>Eukaryota</taxon>
        <taxon>Fungi</taxon>
        <taxon>Dikarya</taxon>
        <taxon>Basidiomycota</taxon>
        <taxon>Agaricomycotina</taxon>
        <taxon>Agaricomycetes</taxon>
        <taxon>Agaricomycetidae</taxon>
        <taxon>Agaricales</taxon>
        <taxon>Marasmiineae</taxon>
        <taxon>Marasmiaceae</taxon>
        <taxon>Marasmius</taxon>
    </lineage>
</organism>
<gene>
    <name evidence="2" type="ORF">V5O48_000860</name>
</gene>
<dbReference type="InterPro" id="IPR011333">
    <property type="entry name" value="SKP1/BTB/POZ_sf"/>
</dbReference>
<dbReference type="PROSITE" id="PS50097">
    <property type="entry name" value="BTB"/>
    <property type="match status" value="1"/>
</dbReference>
<feature type="domain" description="BTB" evidence="1">
    <location>
        <begin position="16"/>
        <end position="92"/>
    </location>
</feature>
<keyword evidence="3" id="KW-1185">Reference proteome</keyword>
<dbReference type="SUPFAM" id="SSF54695">
    <property type="entry name" value="POZ domain"/>
    <property type="match status" value="1"/>
</dbReference>
<protein>
    <recommendedName>
        <fullName evidence="1">BTB domain-containing protein</fullName>
    </recommendedName>
</protein>
<dbReference type="EMBL" id="JBAHYK010000015">
    <property type="protein sequence ID" value="KAL0581170.1"/>
    <property type="molecule type" value="Genomic_DNA"/>
</dbReference>
<dbReference type="CDD" id="cd18186">
    <property type="entry name" value="BTB_POZ_ZBTB_KLHL-like"/>
    <property type="match status" value="1"/>
</dbReference>
<sequence>MEDAVHQRGDPWFEDGNIILVAHDEANPTAFRVHRGVLARHSEVFQGMFEIPQPQSVFKAPQGCQVVPMYDIPNDLSNLVKALYDGPSFTNRSIEDFFYLAGVLRLSTKYFINHLRLQAIRHLTHTWSYTLQGHDDMVELAVRTPFVNNLSYPFVHPLHVLNLARETNVRIVLPSVFYFLSLYPLQDLLREDHPKLLIDHPSKPSSTLDPHDIKFYTLMFQRRMDLLMDFTRRNDFQTRELLENANWCLPLHGRGFDTRS</sequence>
<name>A0ABR3G064_9AGAR</name>
<evidence type="ECO:0000313" key="2">
    <source>
        <dbReference type="EMBL" id="KAL0581170.1"/>
    </source>
</evidence>
<dbReference type="InterPro" id="IPR000210">
    <property type="entry name" value="BTB/POZ_dom"/>
</dbReference>
<accession>A0ABR3G064</accession>
<comment type="caution">
    <text evidence="2">The sequence shown here is derived from an EMBL/GenBank/DDBJ whole genome shotgun (WGS) entry which is preliminary data.</text>
</comment>
<dbReference type="Pfam" id="PF00651">
    <property type="entry name" value="BTB"/>
    <property type="match status" value="1"/>
</dbReference>
<evidence type="ECO:0000259" key="1">
    <source>
        <dbReference type="PROSITE" id="PS50097"/>
    </source>
</evidence>
<evidence type="ECO:0000313" key="3">
    <source>
        <dbReference type="Proteomes" id="UP001465976"/>
    </source>
</evidence>